<dbReference type="RefSeq" id="WP_073478703.1">
    <property type="nucleotide sequence ID" value="NZ_FQZU01000048.1"/>
</dbReference>
<proteinExistence type="predicted"/>
<reference evidence="2" key="1">
    <citation type="submission" date="2016-11" db="EMBL/GenBank/DDBJ databases">
        <authorList>
            <person name="Varghese N."/>
            <person name="Submissions S."/>
        </authorList>
    </citation>
    <scope>NUCLEOTIDE SEQUENCE [LARGE SCALE GENOMIC DNA]</scope>
    <source>
        <strain evidence="2">DSM 16219</strain>
    </source>
</reference>
<gene>
    <name evidence="1" type="ORF">SAMN02745216_04720</name>
</gene>
<dbReference type="SUPFAM" id="SSF89550">
    <property type="entry name" value="PHP domain-like"/>
    <property type="match status" value="1"/>
</dbReference>
<evidence type="ECO:0000313" key="2">
    <source>
        <dbReference type="Proteomes" id="UP000183994"/>
    </source>
</evidence>
<sequence length="386" mass="44457">MELVYSKEGAGGQCALPEVSREVTDDDSALFFKVVSVDISEDAERIITQPQTVLPRQKNVLAIHWHPEFIPMDLIVRRVNAMFPNKDEELIIPTQHNDLLFLGDYAGVEVDCYSAGFNQKVQLLLHFQKERVQDAAVLRSMLEHTFKYRSSQLFAFIEALAQPDEEILNKAAEETGAGEDIVEFVRIVTAKIKILLEANYDQIPIFSIKNKVIKEFFNGLRPVYGNTWINRCQAFLQEVKKLVKLNFPFKYFYRTSEIIEEVRSLGGGIVIPHPEQFWPILLADYDVDGYEVWNPQSRRYTEFLIDVVNKTNHRASRQSRRLMIFMGDDTHMSEKIKPPEAQNQAKAAREIGYQPAWDDLAIRKKLILAKMDRGAVIEEYIARLTS</sequence>
<dbReference type="AlphaFoldDB" id="A0A1M6YC65"/>
<dbReference type="OrthoDB" id="5413868at2"/>
<organism evidence="1 2">
    <name type="scientific">Desulfatibacillum alkenivorans DSM 16219</name>
    <dbReference type="NCBI Taxonomy" id="1121393"/>
    <lineage>
        <taxon>Bacteria</taxon>
        <taxon>Pseudomonadati</taxon>
        <taxon>Thermodesulfobacteriota</taxon>
        <taxon>Desulfobacteria</taxon>
        <taxon>Desulfobacterales</taxon>
        <taxon>Desulfatibacillaceae</taxon>
        <taxon>Desulfatibacillum</taxon>
    </lineage>
</organism>
<dbReference type="STRING" id="1121393.SAMN02745216_04720"/>
<accession>A0A1M6YC65</accession>
<name>A0A1M6YC65_9BACT</name>
<dbReference type="InterPro" id="IPR016195">
    <property type="entry name" value="Pol/histidinol_Pase-like"/>
</dbReference>
<dbReference type="EMBL" id="FQZU01000048">
    <property type="protein sequence ID" value="SHL15730.1"/>
    <property type="molecule type" value="Genomic_DNA"/>
</dbReference>
<keyword evidence="2" id="KW-1185">Reference proteome</keyword>
<evidence type="ECO:0000313" key="1">
    <source>
        <dbReference type="EMBL" id="SHL15730.1"/>
    </source>
</evidence>
<protein>
    <submittedName>
        <fullName evidence="1">Uncharacterized protein</fullName>
    </submittedName>
</protein>
<dbReference type="Proteomes" id="UP000183994">
    <property type="component" value="Unassembled WGS sequence"/>
</dbReference>
<dbReference type="Gene3D" id="3.20.20.140">
    <property type="entry name" value="Metal-dependent hydrolases"/>
    <property type="match status" value="1"/>
</dbReference>